<accession>A0A1F6C3P3</accession>
<evidence type="ECO:0000256" key="1">
    <source>
        <dbReference type="SAM" id="MobiDB-lite"/>
    </source>
</evidence>
<reference evidence="3 4" key="1">
    <citation type="journal article" date="2016" name="Nat. Commun.">
        <title>Thousands of microbial genomes shed light on interconnected biogeochemical processes in an aquifer system.</title>
        <authorList>
            <person name="Anantharaman K."/>
            <person name="Brown C.T."/>
            <person name="Hug L.A."/>
            <person name="Sharon I."/>
            <person name="Castelle C.J."/>
            <person name="Probst A.J."/>
            <person name="Thomas B.C."/>
            <person name="Singh A."/>
            <person name="Wilkins M.J."/>
            <person name="Karaoz U."/>
            <person name="Brodie E.L."/>
            <person name="Williams K.H."/>
            <person name="Hubbard S.S."/>
            <person name="Banfield J.F."/>
        </authorList>
    </citation>
    <scope>NUCLEOTIDE SEQUENCE [LARGE SCALE GENOMIC DNA]</scope>
</reference>
<feature type="transmembrane region" description="Helical" evidence="2">
    <location>
        <begin position="9"/>
        <end position="30"/>
    </location>
</feature>
<dbReference type="AlphaFoldDB" id="A0A1F6C3P3"/>
<evidence type="ECO:0000313" key="3">
    <source>
        <dbReference type="EMBL" id="OGG43683.1"/>
    </source>
</evidence>
<proteinExistence type="predicted"/>
<dbReference type="Proteomes" id="UP000176633">
    <property type="component" value="Unassembled WGS sequence"/>
</dbReference>
<dbReference type="STRING" id="1798473.A3G50_00760"/>
<keyword evidence="2" id="KW-0812">Transmembrane</keyword>
<protein>
    <submittedName>
        <fullName evidence="3">Uncharacterized protein</fullName>
    </submittedName>
</protein>
<organism evidence="3 4">
    <name type="scientific">Candidatus Jorgensenbacteria bacterium RIFCSPLOWO2_12_FULL_42_11</name>
    <dbReference type="NCBI Taxonomy" id="1798473"/>
    <lineage>
        <taxon>Bacteria</taxon>
        <taxon>Candidatus Joergenseniibacteriota</taxon>
    </lineage>
</organism>
<sequence length="97" mass="10468">MIKNINKKTIIVIISVVLLIGLGVGGYFYWNNLEKSKTKVETKAPEEAKSATEIITESAAQGVLPSIGANPLESKPDVNPADKANPFKDIKTNPFAQ</sequence>
<keyword evidence="2" id="KW-0472">Membrane</keyword>
<keyword evidence="2" id="KW-1133">Transmembrane helix</keyword>
<evidence type="ECO:0000256" key="2">
    <source>
        <dbReference type="SAM" id="Phobius"/>
    </source>
</evidence>
<dbReference type="EMBL" id="MFKM01000007">
    <property type="protein sequence ID" value="OGG43683.1"/>
    <property type="molecule type" value="Genomic_DNA"/>
</dbReference>
<comment type="caution">
    <text evidence="3">The sequence shown here is derived from an EMBL/GenBank/DDBJ whole genome shotgun (WGS) entry which is preliminary data.</text>
</comment>
<evidence type="ECO:0000313" key="4">
    <source>
        <dbReference type="Proteomes" id="UP000176633"/>
    </source>
</evidence>
<gene>
    <name evidence="3" type="ORF">A3G50_00760</name>
</gene>
<feature type="region of interest" description="Disordered" evidence="1">
    <location>
        <begin position="66"/>
        <end position="97"/>
    </location>
</feature>
<name>A0A1F6C3P3_9BACT</name>